<dbReference type="Proteomes" id="UP000290092">
    <property type="component" value="Unassembled WGS sequence"/>
</dbReference>
<dbReference type="GO" id="GO:0006935">
    <property type="term" value="P:chemotaxis"/>
    <property type="evidence" value="ECO:0007669"/>
    <property type="project" value="UniProtKB-KW"/>
</dbReference>
<dbReference type="GO" id="GO:0004888">
    <property type="term" value="F:transmembrane signaling receptor activity"/>
    <property type="evidence" value="ECO:0007669"/>
    <property type="project" value="InterPro"/>
</dbReference>
<dbReference type="PRINTS" id="PR00260">
    <property type="entry name" value="CHEMTRNSDUCR"/>
</dbReference>
<keyword evidence="1" id="KW-0145">Chemotaxis</keyword>
<evidence type="ECO:0000256" key="3">
    <source>
        <dbReference type="PROSITE-ProRule" id="PRU00284"/>
    </source>
</evidence>
<dbReference type="PANTHER" id="PTHR43531">
    <property type="entry name" value="PROTEIN ICFG"/>
    <property type="match status" value="1"/>
</dbReference>
<dbReference type="SUPFAM" id="SSF58104">
    <property type="entry name" value="Methyl-accepting chemotaxis protein (MCP) signaling domain"/>
    <property type="match status" value="1"/>
</dbReference>
<dbReference type="AlphaFoldDB" id="A0AAX2AL75"/>
<dbReference type="Gene3D" id="1.10.287.950">
    <property type="entry name" value="Methyl-accepting chemotaxis protein"/>
    <property type="match status" value="1"/>
</dbReference>
<dbReference type="RefSeq" id="WP_114841164.1">
    <property type="nucleotide sequence ID" value="NZ_CP031219.1"/>
</dbReference>
<reference evidence="6 7" key="1">
    <citation type="submission" date="2017-09" db="EMBL/GenBank/DDBJ databases">
        <title>Genomics of the genus Arcobacter.</title>
        <authorList>
            <person name="Perez-Cataluna A."/>
            <person name="Figueras M.J."/>
            <person name="Salas-Masso N."/>
        </authorList>
    </citation>
    <scope>NUCLEOTIDE SEQUENCE [LARGE SCALE GENOMIC DNA]</scope>
    <source>
        <strain evidence="6 7">CECT 7386</strain>
    </source>
</reference>
<dbReference type="PANTHER" id="PTHR43531:SF11">
    <property type="entry name" value="METHYL-ACCEPTING CHEMOTAXIS PROTEIN 3"/>
    <property type="match status" value="1"/>
</dbReference>
<sequence>MFGSNKDIDKIELFLDSLEKFILNETNSLTPLDKIEKKRFKVLEEKVLRIAKIIENKKLEDLKIYGEIILSCEKVSDGITDDFIVSKSNDAKISYLCETINAMNQKLDNTMNEVILRLQEYENQNYLNAVDTTLFRGGKLKELLLGINSLREKITLNLQKSVRESLVLKYESDVLRKEADVLATSSMKQATTIEEASASIDEITSNISENRKLTNSMAQIGEEVKNSASKGKTYASKSLTSMEEIAEATKKAYDAIGSISDIAFQTNILSLNAAVEAATAGEAGRGFAVVAQEVRNLANRSADTARNIQALMDILQEKTKEGTYTSNLMNEEYEVLNKNIEETLSLINQVNNATKEQELSIIQINNAVSQIDTLTQQNAEVANTVKEIAIQSNNIATQAAKTAESAQFEGKDNIKIRKRERIDKYKGEERRDRY</sequence>
<dbReference type="Pfam" id="PF00015">
    <property type="entry name" value="MCPsignal"/>
    <property type="match status" value="1"/>
</dbReference>
<dbReference type="InterPro" id="IPR004089">
    <property type="entry name" value="MCPsignal_dom"/>
</dbReference>
<keyword evidence="7" id="KW-1185">Reference proteome</keyword>
<dbReference type="InterPro" id="IPR051310">
    <property type="entry name" value="MCP_chemotaxis"/>
</dbReference>
<evidence type="ECO:0000256" key="4">
    <source>
        <dbReference type="SAM" id="Coils"/>
    </source>
</evidence>
<accession>A0AAX2AL75</accession>
<evidence type="ECO:0000313" key="7">
    <source>
        <dbReference type="Proteomes" id="UP000290092"/>
    </source>
</evidence>
<dbReference type="PROSITE" id="PS50111">
    <property type="entry name" value="CHEMOTAXIS_TRANSDUC_2"/>
    <property type="match status" value="1"/>
</dbReference>
<evidence type="ECO:0000313" key="6">
    <source>
        <dbReference type="EMBL" id="RXK16511.1"/>
    </source>
</evidence>
<evidence type="ECO:0000256" key="2">
    <source>
        <dbReference type="ARBA" id="ARBA00029447"/>
    </source>
</evidence>
<organism evidence="6 7">
    <name type="scientific">Malaciobacter mytili LMG 24559</name>
    <dbReference type="NCBI Taxonomy" id="1032238"/>
    <lineage>
        <taxon>Bacteria</taxon>
        <taxon>Pseudomonadati</taxon>
        <taxon>Campylobacterota</taxon>
        <taxon>Epsilonproteobacteria</taxon>
        <taxon>Campylobacterales</taxon>
        <taxon>Arcobacteraceae</taxon>
        <taxon>Malaciobacter</taxon>
    </lineage>
</organism>
<comment type="caution">
    <text evidence="6">The sequence shown here is derived from an EMBL/GenBank/DDBJ whole genome shotgun (WGS) entry which is preliminary data.</text>
</comment>
<comment type="similarity">
    <text evidence="2">Belongs to the methyl-accepting chemotaxis (MCP) protein family.</text>
</comment>
<feature type="domain" description="Methyl-accepting transducer" evidence="5">
    <location>
        <begin position="164"/>
        <end position="386"/>
    </location>
</feature>
<keyword evidence="3" id="KW-0807">Transducer</keyword>
<dbReference type="GO" id="GO:0005886">
    <property type="term" value="C:plasma membrane"/>
    <property type="evidence" value="ECO:0007669"/>
    <property type="project" value="TreeGrafter"/>
</dbReference>
<proteinExistence type="inferred from homology"/>
<keyword evidence="4" id="KW-0175">Coiled coil</keyword>
<dbReference type="GO" id="GO:0007165">
    <property type="term" value="P:signal transduction"/>
    <property type="evidence" value="ECO:0007669"/>
    <property type="project" value="UniProtKB-KW"/>
</dbReference>
<feature type="coiled-coil region" evidence="4">
    <location>
        <begin position="333"/>
        <end position="384"/>
    </location>
</feature>
<dbReference type="InterPro" id="IPR004090">
    <property type="entry name" value="Chemotax_Me-accpt_rcpt"/>
</dbReference>
<dbReference type="KEGG" id="amyt:AMYT_0694"/>
<dbReference type="SMART" id="SM00283">
    <property type="entry name" value="MA"/>
    <property type="match status" value="1"/>
</dbReference>
<gene>
    <name evidence="6" type="ORF">CP985_02880</name>
</gene>
<dbReference type="EMBL" id="NXID01000006">
    <property type="protein sequence ID" value="RXK16511.1"/>
    <property type="molecule type" value="Genomic_DNA"/>
</dbReference>
<evidence type="ECO:0000259" key="5">
    <source>
        <dbReference type="PROSITE" id="PS50111"/>
    </source>
</evidence>
<name>A0AAX2AL75_9BACT</name>
<protein>
    <submittedName>
        <fullName evidence="6">Chemotaxis protein</fullName>
    </submittedName>
</protein>
<evidence type="ECO:0000256" key="1">
    <source>
        <dbReference type="ARBA" id="ARBA00022500"/>
    </source>
</evidence>